<proteinExistence type="predicted"/>
<name>A0ABQ9TTW9_SAGOE</name>
<evidence type="ECO:0000313" key="1">
    <source>
        <dbReference type="EMBL" id="KAK2088234.1"/>
    </source>
</evidence>
<comment type="caution">
    <text evidence="1">The sequence shown here is derived from an EMBL/GenBank/DDBJ whole genome shotgun (WGS) entry which is preliminary data.</text>
</comment>
<dbReference type="EMBL" id="JASSZA010000019">
    <property type="protein sequence ID" value="KAK2088234.1"/>
    <property type="molecule type" value="Genomic_DNA"/>
</dbReference>
<organism evidence="1 2">
    <name type="scientific">Saguinus oedipus</name>
    <name type="common">Cotton-top tamarin</name>
    <name type="synonym">Oedipomidas oedipus</name>
    <dbReference type="NCBI Taxonomy" id="9490"/>
    <lineage>
        <taxon>Eukaryota</taxon>
        <taxon>Metazoa</taxon>
        <taxon>Chordata</taxon>
        <taxon>Craniata</taxon>
        <taxon>Vertebrata</taxon>
        <taxon>Euteleostomi</taxon>
        <taxon>Mammalia</taxon>
        <taxon>Eutheria</taxon>
        <taxon>Euarchontoglires</taxon>
        <taxon>Primates</taxon>
        <taxon>Haplorrhini</taxon>
        <taxon>Platyrrhini</taxon>
        <taxon>Cebidae</taxon>
        <taxon>Callitrichinae</taxon>
        <taxon>Saguinus</taxon>
    </lineage>
</organism>
<accession>A0ABQ9TTW9</accession>
<dbReference type="Proteomes" id="UP001266305">
    <property type="component" value="Unassembled WGS sequence"/>
</dbReference>
<evidence type="ECO:0000313" key="2">
    <source>
        <dbReference type="Proteomes" id="UP001266305"/>
    </source>
</evidence>
<keyword evidence="2" id="KW-1185">Reference proteome</keyword>
<protein>
    <submittedName>
        <fullName evidence="1">Nipsnap</fullName>
    </submittedName>
</protein>
<gene>
    <name evidence="1" type="primary">NIPSNAP1_3</name>
    <name evidence="1" type="ORF">P7K49_034141</name>
</gene>
<reference evidence="1 2" key="1">
    <citation type="submission" date="2023-05" db="EMBL/GenBank/DDBJ databases">
        <title>B98-5 Cell Line De Novo Hybrid Assembly: An Optical Mapping Approach.</title>
        <authorList>
            <person name="Kananen K."/>
            <person name="Auerbach J.A."/>
            <person name="Kautto E."/>
            <person name="Blachly J.S."/>
        </authorList>
    </citation>
    <scope>NUCLEOTIDE SEQUENCE [LARGE SCALE GENOMIC DNA]</scope>
    <source>
        <strain evidence="1">B95-8</strain>
        <tissue evidence="1">Cell line</tissue>
    </source>
</reference>
<sequence>MPGMLQLQLWRVSIPRTMEAAGFAPSLLTGGSPKDAHSTLLSKKETSNLYKIISQCNARIPGRLQQPNGSCAAQAAPGRGLPCSLVGNGNTWHGEQDQAVHLW</sequence>